<sequence>MSLNNRSKISIEVSPEAAEVYQSASPEEQERVRVLVDLLIRKPVNSDIDFLRKLMDEISDEAEARGLTPEILESLLNEP</sequence>
<proteinExistence type="predicted"/>
<reference evidence="1 2" key="1">
    <citation type="submission" date="2020-07" db="EMBL/GenBank/DDBJ databases">
        <title>Genomes of two Microcystis aeruginosa (Cyanobacteria) strains from Florida (USA) with disparate toxicogenic potential.</title>
        <authorList>
            <person name="Lefler F.W."/>
            <person name="Barbosa M."/>
            <person name="Berthold D.E."/>
            <person name="Laughinghouse H.D. IV."/>
        </authorList>
    </citation>
    <scope>NUCLEOTIDE SEQUENCE [LARGE SCALE GENOMIC DNA]</scope>
    <source>
        <strain evidence="1 2">BLCCF158</strain>
    </source>
</reference>
<evidence type="ECO:0000313" key="2">
    <source>
        <dbReference type="Proteomes" id="UP000525432"/>
    </source>
</evidence>
<dbReference type="RefSeq" id="WP_185239294.1">
    <property type="nucleotide sequence ID" value="NZ_JACEGC010000028.1"/>
</dbReference>
<dbReference type="EMBL" id="JACEGC010000028">
    <property type="protein sequence ID" value="MBC1195250.1"/>
    <property type="molecule type" value="Genomic_DNA"/>
</dbReference>
<name>A0A841V2H4_MICAE</name>
<organism evidence="1 2">
    <name type="scientific">Microcystis aeruginosa BLCC-F158</name>
    <dbReference type="NCBI Taxonomy" id="2755316"/>
    <lineage>
        <taxon>Bacteria</taxon>
        <taxon>Bacillati</taxon>
        <taxon>Cyanobacteriota</taxon>
        <taxon>Cyanophyceae</taxon>
        <taxon>Oscillatoriophycideae</taxon>
        <taxon>Chroococcales</taxon>
        <taxon>Microcystaceae</taxon>
        <taxon>Microcystis</taxon>
    </lineage>
</organism>
<accession>A0A841V2H4</accession>
<evidence type="ECO:0000313" key="1">
    <source>
        <dbReference type="EMBL" id="MBC1195250.1"/>
    </source>
</evidence>
<comment type="caution">
    <text evidence="1">The sequence shown here is derived from an EMBL/GenBank/DDBJ whole genome shotgun (WGS) entry which is preliminary data.</text>
</comment>
<gene>
    <name evidence="1" type="ORF">H0901_08175</name>
</gene>
<dbReference type="AlphaFoldDB" id="A0A841V2H4"/>
<dbReference type="Proteomes" id="UP000525432">
    <property type="component" value="Unassembled WGS sequence"/>
</dbReference>
<protein>
    <submittedName>
        <fullName evidence="1">Uncharacterized protein</fullName>
    </submittedName>
</protein>